<feature type="transmembrane region" description="Helical" evidence="8">
    <location>
        <begin position="261"/>
        <end position="281"/>
    </location>
</feature>
<dbReference type="OrthoDB" id="9804143at2"/>
<evidence type="ECO:0000256" key="4">
    <source>
        <dbReference type="ARBA" id="ARBA00022960"/>
    </source>
</evidence>
<dbReference type="GO" id="GO:0008360">
    <property type="term" value="P:regulation of cell shape"/>
    <property type="evidence" value="ECO:0007669"/>
    <property type="project" value="UniProtKB-UniRule"/>
</dbReference>
<name>A0A3T0I340_9BACI</name>
<dbReference type="CDD" id="cd13123">
    <property type="entry name" value="MATE_MurJ_like"/>
    <property type="match status" value="1"/>
</dbReference>
<evidence type="ECO:0000313" key="10">
    <source>
        <dbReference type="EMBL" id="AZU63761.1"/>
    </source>
</evidence>
<dbReference type="EMBL" id="CP022572">
    <property type="protein sequence ID" value="AZU63761.1"/>
    <property type="molecule type" value="Genomic_DNA"/>
</dbReference>
<dbReference type="PRINTS" id="PR01806">
    <property type="entry name" value="VIRFACTRMVIN"/>
</dbReference>
<organism evidence="10 11">
    <name type="scientific">Neobacillus mesonae</name>
    <dbReference type="NCBI Taxonomy" id="1193713"/>
    <lineage>
        <taxon>Bacteria</taxon>
        <taxon>Bacillati</taxon>
        <taxon>Bacillota</taxon>
        <taxon>Bacilli</taxon>
        <taxon>Bacillales</taxon>
        <taxon>Bacillaceae</taxon>
        <taxon>Neobacillus</taxon>
    </lineage>
</organism>
<feature type="transmembrane region" description="Helical" evidence="8">
    <location>
        <begin position="465"/>
        <end position="485"/>
    </location>
</feature>
<keyword evidence="8 9" id="KW-0813">Transport</keyword>
<feature type="transmembrane region" description="Helical" evidence="8">
    <location>
        <begin position="337"/>
        <end position="356"/>
    </location>
</feature>
<dbReference type="RefSeq" id="WP_066386534.1">
    <property type="nucleotide sequence ID" value="NZ_CP022572.1"/>
</dbReference>
<evidence type="ECO:0000256" key="8">
    <source>
        <dbReference type="HAMAP-Rule" id="MF_02078"/>
    </source>
</evidence>
<dbReference type="GO" id="GO:0034204">
    <property type="term" value="P:lipid translocation"/>
    <property type="evidence" value="ECO:0007669"/>
    <property type="project" value="TreeGrafter"/>
</dbReference>
<dbReference type="PANTHER" id="PTHR47019:SF1">
    <property type="entry name" value="LIPID II FLIPPASE MURJ"/>
    <property type="match status" value="1"/>
</dbReference>
<feature type="transmembrane region" description="Helical" evidence="8">
    <location>
        <begin position="376"/>
        <end position="393"/>
    </location>
</feature>
<evidence type="ECO:0000313" key="11">
    <source>
        <dbReference type="Proteomes" id="UP000282892"/>
    </source>
</evidence>
<keyword evidence="6 8" id="KW-1133">Transmembrane helix</keyword>
<dbReference type="PIRSF" id="PIRSF002869">
    <property type="entry name" value="MviN"/>
    <property type="match status" value="1"/>
</dbReference>
<dbReference type="Pfam" id="PF03023">
    <property type="entry name" value="MurJ"/>
    <property type="match status" value="1"/>
</dbReference>
<keyword evidence="3 8" id="KW-0812">Transmembrane</keyword>
<keyword evidence="2 8" id="KW-1003">Cell membrane</keyword>
<comment type="function">
    <text evidence="8 9">Involved in peptidoglycan biosynthesis. Transports lipid-linked peptidoglycan precursors from the inner to the outer leaflet of the cytoplasmic membrane.</text>
</comment>
<evidence type="ECO:0000256" key="5">
    <source>
        <dbReference type="ARBA" id="ARBA00022984"/>
    </source>
</evidence>
<keyword evidence="11" id="KW-1185">Reference proteome</keyword>
<proteinExistence type="inferred from homology"/>
<keyword evidence="5 8" id="KW-0573">Peptidoglycan synthesis</keyword>
<comment type="pathway">
    <text evidence="8">Cell wall biogenesis; peptidoglycan biosynthesis.</text>
</comment>
<evidence type="ECO:0000256" key="7">
    <source>
        <dbReference type="ARBA" id="ARBA00023136"/>
    </source>
</evidence>
<accession>A0A3T0I340</accession>
<dbReference type="UniPathway" id="UPA00219"/>
<feature type="transmembrane region" description="Helical" evidence="8">
    <location>
        <begin position="152"/>
        <end position="172"/>
    </location>
</feature>
<keyword evidence="8 9" id="KW-0961">Cell wall biogenesis/degradation</keyword>
<evidence type="ECO:0000256" key="9">
    <source>
        <dbReference type="PIRNR" id="PIRNR002869"/>
    </source>
</evidence>
<dbReference type="GO" id="GO:0071555">
    <property type="term" value="P:cell wall organization"/>
    <property type="evidence" value="ECO:0007669"/>
    <property type="project" value="UniProtKB-UniRule"/>
</dbReference>
<dbReference type="InterPro" id="IPR051050">
    <property type="entry name" value="Lipid_II_flippase_MurJ/MviN"/>
</dbReference>
<dbReference type="AlphaFoldDB" id="A0A3T0I340"/>
<dbReference type="GO" id="GO:0005886">
    <property type="term" value="C:plasma membrane"/>
    <property type="evidence" value="ECO:0007669"/>
    <property type="project" value="UniProtKB-SubCell"/>
</dbReference>
<dbReference type="InterPro" id="IPR004268">
    <property type="entry name" value="MurJ"/>
</dbReference>
<keyword evidence="4 8" id="KW-0133">Cell shape</keyword>
<feature type="transmembrane region" description="Helical" evidence="8">
    <location>
        <begin position="221"/>
        <end position="241"/>
    </location>
</feature>
<comment type="subcellular location">
    <subcellularLocation>
        <location evidence="1 8">Cell membrane</location>
        <topology evidence="1 8">Multi-pass membrane protein</topology>
    </subcellularLocation>
</comment>
<reference evidence="10 11" key="1">
    <citation type="submission" date="2017-07" db="EMBL/GenBank/DDBJ databases">
        <title>The complete genome sequence of Bacillus mesonae strain H20-5, an efficient strain improving plant abiotic stress resistance.</title>
        <authorList>
            <person name="Kim S.Y."/>
            <person name="Song H."/>
            <person name="Sang M.K."/>
            <person name="Weon H.-Y."/>
            <person name="Song J."/>
        </authorList>
    </citation>
    <scope>NUCLEOTIDE SEQUENCE [LARGE SCALE GENOMIC DNA]</scope>
    <source>
        <strain evidence="10 11">H20-5</strain>
    </source>
</reference>
<dbReference type="KEGG" id="nmk:CHR53_22320"/>
<feature type="transmembrane region" description="Helical" evidence="8">
    <location>
        <begin position="43"/>
        <end position="64"/>
    </location>
</feature>
<protein>
    <recommendedName>
        <fullName evidence="8">Probable lipid II flippase MurJ</fullName>
    </recommendedName>
</protein>
<sequence>MKKTVILLMLLTLFSKVLGFIRDIVLSYFYGASTISDVYLISLTIPTVILAIIGKGISTGFIPLYSRIEDLEGTKKANIYTNNLVNLVLAICLIIFIVCYLNTETIVKLFAAGFSGETLDLAVNFTKISLISIFFTGMIYVFIAFLQTKEVFLIPAIIGIPANFIVIGSFFLSSKTNIYVLAAGGVIAAGAQFILLYFYVYKNNYRYKLQLNIKDYHLRKMMLLALPVIFGSSVAQINILVDRTIASYISVGGISALNYANTIYLVVLGVIVSSITTVLYPKISKMAVTNNIEGIKGHLSEAISVITIIVLPATVGYMIFAKPIVQLLYGRGEFDTQAITMTASALFYYAIGLIGLSLREILSNVFYSLQDTKTPMVNAAIALGVNIGLNFILSRYMGIGGLALATSISVILCSLLLFIQLWRRIGSFGVKLFTQSFFKIGFAALIMGVVSKFSFSHLINNIGLPFALLASVVVGMAFYFVLIFFMKIPEVNSFIDEMKNRFRNFSRVRKVS</sequence>
<dbReference type="GO" id="GO:0009252">
    <property type="term" value="P:peptidoglycan biosynthetic process"/>
    <property type="evidence" value="ECO:0007669"/>
    <property type="project" value="UniProtKB-UniRule"/>
</dbReference>
<feature type="transmembrane region" description="Helical" evidence="8">
    <location>
        <begin position="178"/>
        <end position="200"/>
    </location>
</feature>
<dbReference type="Proteomes" id="UP000282892">
    <property type="component" value="Chromosome"/>
</dbReference>
<keyword evidence="7 8" id="KW-0472">Membrane</keyword>
<evidence type="ECO:0000256" key="1">
    <source>
        <dbReference type="ARBA" id="ARBA00004651"/>
    </source>
</evidence>
<dbReference type="NCBIfam" id="TIGR01695">
    <property type="entry name" value="murJ_mviN"/>
    <property type="match status" value="1"/>
</dbReference>
<feature type="transmembrane region" description="Helical" evidence="8">
    <location>
        <begin position="123"/>
        <end position="145"/>
    </location>
</feature>
<gene>
    <name evidence="10" type="primary">mviN</name>
    <name evidence="8" type="synonym">murJ</name>
    <name evidence="10" type="ORF">CHR53_22320</name>
</gene>
<feature type="transmembrane region" description="Helical" evidence="8">
    <location>
        <begin position="302"/>
        <end position="325"/>
    </location>
</feature>
<evidence type="ECO:0000256" key="2">
    <source>
        <dbReference type="ARBA" id="ARBA00022475"/>
    </source>
</evidence>
<dbReference type="STRING" id="1193713.GCA_001636315_01358"/>
<evidence type="ECO:0000256" key="3">
    <source>
        <dbReference type="ARBA" id="ARBA00022692"/>
    </source>
</evidence>
<feature type="transmembrane region" description="Helical" evidence="8">
    <location>
        <begin position="399"/>
        <end position="419"/>
    </location>
</feature>
<dbReference type="HAMAP" id="MF_02078">
    <property type="entry name" value="MurJ_MviN"/>
    <property type="match status" value="1"/>
</dbReference>
<comment type="similarity">
    <text evidence="8 9">Belongs to the MurJ/MviN family.</text>
</comment>
<dbReference type="PANTHER" id="PTHR47019">
    <property type="entry name" value="LIPID II FLIPPASE MURJ"/>
    <property type="match status" value="1"/>
</dbReference>
<feature type="transmembrane region" description="Helical" evidence="8">
    <location>
        <begin position="84"/>
        <end position="103"/>
    </location>
</feature>
<evidence type="ECO:0000256" key="6">
    <source>
        <dbReference type="ARBA" id="ARBA00022989"/>
    </source>
</evidence>
<dbReference type="GO" id="GO:0015648">
    <property type="term" value="F:lipid-linked peptidoglycan transporter activity"/>
    <property type="evidence" value="ECO:0007669"/>
    <property type="project" value="UniProtKB-UniRule"/>
</dbReference>